<name>A0A1C6VXE8_9ACTN</name>
<keyword evidence="3" id="KW-0223">Dioxygenase</keyword>
<evidence type="ECO:0000256" key="1">
    <source>
        <dbReference type="SAM" id="Phobius"/>
    </source>
</evidence>
<proteinExistence type="predicted"/>
<organism evidence="2 4">
    <name type="scientific">Micromonospora peucetia</name>
    <dbReference type="NCBI Taxonomy" id="47871"/>
    <lineage>
        <taxon>Bacteria</taxon>
        <taxon>Bacillati</taxon>
        <taxon>Actinomycetota</taxon>
        <taxon>Actinomycetes</taxon>
        <taxon>Micromonosporales</taxon>
        <taxon>Micromonosporaceae</taxon>
        <taxon>Micromonospora</taxon>
    </lineage>
</organism>
<reference evidence="3 5" key="2">
    <citation type="submission" date="2022-10" db="EMBL/GenBank/DDBJ databases">
        <title>The complete genomes of actinobacterial strains from the NBC collection.</title>
        <authorList>
            <person name="Joergensen T.S."/>
            <person name="Alvarez Arevalo M."/>
            <person name="Sterndorff E.B."/>
            <person name="Faurdal D."/>
            <person name="Vuksanovic O."/>
            <person name="Mourched A.-S."/>
            <person name="Charusanti P."/>
            <person name="Shaw S."/>
            <person name="Blin K."/>
            <person name="Weber T."/>
        </authorList>
    </citation>
    <scope>NUCLEOTIDE SEQUENCE [LARGE SCALE GENOMIC DNA]</scope>
    <source>
        <strain evidence="3 5">NBC 01809</strain>
    </source>
</reference>
<protein>
    <submittedName>
        <fullName evidence="3">Aromatic ring-opening dioxygenase LigA</fullName>
    </submittedName>
</protein>
<keyword evidence="5" id="KW-1185">Reference proteome</keyword>
<sequence>MTDTAVQTRAVGSTVRLLSLLVIVAGVIMLIGGAATWFTVQSQLADERITVSADAEWFAGEKIDGPLTAYAEAEVIEKHSLEASGGKTYAELDREDPTRQTVMTGSFLRSSLFTSVVSFGIAAMVMGLGVVLALIGYALLSLSRRIDALPSAASTTS</sequence>
<dbReference type="EMBL" id="CP109071">
    <property type="protein sequence ID" value="WSA31429.1"/>
    <property type="molecule type" value="Genomic_DNA"/>
</dbReference>
<keyword evidence="1" id="KW-0472">Membrane</keyword>
<dbReference type="Proteomes" id="UP001334804">
    <property type="component" value="Chromosome"/>
</dbReference>
<dbReference type="OrthoDB" id="5243687at2"/>
<evidence type="ECO:0000313" key="2">
    <source>
        <dbReference type="EMBL" id="SCL70804.1"/>
    </source>
</evidence>
<keyword evidence="3" id="KW-0560">Oxidoreductase</keyword>
<feature type="transmembrane region" description="Helical" evidence="1">
    <location>
        <begin position="17"/>
        <end position="38"/>
    </location>
</feature>
<dbReference type="STRING" id="47871.GA0070608_4447"/>
<accession>A0A1C6VXE8</accession>
<feature type="transmembrane region" description="Helical" evidence="1">
    <location>
        <begin position="112"/>
        <end position="140"/>
    </location>
</feature>
<evidence type="ECO:0000313" key="4">
    <source>
        <dbReference type="Proteomes" id="UP000199343"/>
    </source>
</evidence>
<dbReference type="RefSeq" id="WP_091630419.1">
    <property type="nucleotide sequence ID" value="NZ_CP109071.1"/>
</dbReference>
<dbReference type="GO" id="GO:0051213">
    <property type="term" value="F:dioxygenase activity"/>
    <property type="evidence" value="ECO:0007669"/>
    <property type="project" value="UniProtKB-KW"/>
</dbReference>
<reference evidence="2 4" key="1">
    <citation type="submission" date="2016-06" db="EMBL/GenBank/DDBJ databases">
        <authorList>
            <person name="Kjaerup R.B."/>
            <person name="Dalgaard T.S."/>
            <person name="Juul-Madsen H.R."/>
        </authorList>
    </citation>
    <scope>NUCLEOTIDE SEQUENCE [LARGE SCALE GENOMIC DNA]</scope>
    <source>
        <strain evidence="2 4">DSM 43363</strain>
    </source>
</reference>
<dbReference type="Proteomes" id="UP000199343">
    <property type="component" value="Unassembled WGS sequence"/>
</dbReference>
<evidence type="ECO:0000313" key="5">
    <source>
        <dbReference type="Proteomes" id="UP001334804"/>
    </source>
</evidence>
<keyword evidence="1" id="KW-1133">Transmembrane helix</keyword>
<gene>
    <name evidence="2" type="ORF">GA0070608_4447</name>
    <name evidence="3" type="ORF">OIE14_25320</name>
</gene>
<dbReference type="AlphaFoldDB" id="A0A1C6VXE8"/>
<dbReference type="EMBL" id="FMIC01000002">
    <property type="protein sequence ID" value="SCL70804.1"/>
    <property type="molecule type" value="Genomic_DNA"/>
</dbReference>
<keyword evidence="1" id="KW-0812">Transmembrane</keyword>
<evidence type="ECO:0000313" key="3">
    <source>
        <dbReference type="EMBL" id="WSA31429.1"/>
    </source>
</evidence>